<gene>
    <name evidence="1" type="ORF">PsorP6_003852</name>
</gene>
<dbReference type="EMBL" id="CM047587">
    <property type="protein sequence ID" value="KAI9907893.1"/>
    <property type="molecule type" value="Genomic_DNA"/>
</dbReference>
<name>A0ACC0VQ98_9STRA</name>
<reference evidence="1 2" key="1">
    <citation type="journal article" date="2022" name="bioRxiv">
        <title>The genome of the oomycete Peronosclerospora sorghi, a cosmopolitan pathogen of maize and sorghum, is inflated with dispersed pseudogenes.</title>
        <authorList>
            <person name="Fletcher K."/>
            <person name="Martin F."/>
            <person name="Isakeit T."/>
            <person name="Cavanaugh K."/>
            <person name="Magill C."/>
            <person name="Michelmore R."/>
        </authorList>
    </citation>
    <scope>NUCLEOTIDE SEQUENCE [LARGE SCALE GENOMIC DNA]</scope>
    <source>
        <strain evidence="1">P6</strain>
    </source>
</reference>
<keyword evidence="2" id="KW-1185">Reference proteome</keyword>
<evidence type="ECO:0000313" key="1">
    <source>
        <dbReference type="EMBL" id="KAI9907893.1"/>
    </source>
</evidence>
<accession>A0ACC0VQ98</accession>
<proteinExistence type="predicted"/>
<evidence type="ECO:0000313" key="2">
    <source>
        <dbReference type="Proteomes" id="UP001163321"/>
    </source>
</evidence>
<sequence>MLYPLALCALLLPLVLLAALGLFFYTFAIPWGENQIRQALHLAPDVNIQELNASFIEANKCSGCIFGSNTQWPTDTTGTRHFLDTEAGSTASGVIATSLAGAAVISTGSMLWAPLIPSATAALSFSGGFYEMTHIVEQAQFAGMICQLQIKDAPTFLLQFSKELSWTNFNMIRGGTNQNGGKGNDDATRRLAHSDSSVTSMFAAAGESGPARYAALIGVDSDNLFFYTLVTFTVVIGVLHALFVVAVLVVGLAKNQSFGEMATKWYRKVIWAGVFALLLAQYMFAMTGSYFISSESSGESANGSSSSYALGIFALAAVIIAALGLGIIVIGNNPDEVKDVGTIGHYQRAFSNKYSAYYEEYNFDNRFFFVPRILLAVMTGAVVGIVRDATTQLLSILTITMMYMILLLFRQPNLLRFLYYLGVASVFMKVVLIFLTLIVARDDCFPQNVRDNVAYGIIGVNMFIFMLLFVRQAYTSIHKIIVACRVKKEYKETSIVDSTEINLEYGNNTSNDRHAYQQVEISPDHGGQQQQYQLQTNSVPGYSVHSTPHDHSENVPMLEPPPEPKGVFSRSKGKTRPPISRNQQYSFESSARRGDDFEMNSAIPTFTAEPVVVASVPTYDVLAAYFGTTNTEAELSPSGRTSPKGRSAGRRLTSSRGPPSSRSLASSRGPPSARDLDSSKGLGSSRGLASSRGPASSRGGVIGMGRSGSGHSVCVSTAPLDEYASSFCDASSGMSGSSSRGKHSSDPNFSKQDVDIDEMEINAERDMMADSSVSAAARRQPFSPAASTTSSIALMEHSYVNFID</sequence>
<protein>
    <submittedName>
        <fullName evidence="1">Uncharacterized protein</fullName>
    </submittedName>
</protein>
<comment type="caution">
    <text evidence="1">The sequence shown here is derived from an EMBL/GenBank/DDBJ whole genome shotgun (WGS) entry which is preliminary data.</text>
</comment>
<dbReference type="Proteomes" id="UP001163321">
    <property type="component" value="Chromosome 8"/>
</dbReference>
<organism evidence="1 2">
    <name type="scientific">Peronosclerospora sorghi</name>
    <dbReference type="NCBI Taxonomy" id="230839"/>
    <lineage>
        <taxon>Eukaryota</taxon>
        <taxon>Sar</taxon>
        <taxon>Stramenopiles</taxon>
        <taxon>Oomycota</taxon>
        <taxon>Peronosporomycetes</taxon>
        <taxon>Peronosporales</taxon>
        <taxon>Peronosporaceae</taxon>
        <taxon>Peronosclerospora</taxon>
    </lineage>
</organism>